<evidence type="ECO:0000313" key="3">
    <source>
        <dbReference type="Proteomes" id="UP000024635"/>
    </source>
</evidence>
<dbReference type="InterPro" id="IPR027040">
    <property type="entry name" value="PSMD4"/>
</dbReference>
<dbReference type="GO" id="GO:0043161">
    <property type="term" value="P:proteasome-mediated ubiquitin-dependent protein catabolic process"/>
    <property type="evidence" value="ECO:0007669"/>
    <property type="project" value="TreeGrafter"/>
</dbReference>
<name>A0A016TP33_9BILA</name>
<evidence type="ECO:0000313" key="2">
    <source>
        <dbReference type="EMBL" id="EYC04779.1"/>
    </source>
</evidence>
<dbReference type="Pfam" id="PF13519">
    <property type="entry name" value="VWA_2"/>
    <property type="match status" value="1"/>
</dbReference>
<dbReference type="Gene3D" id="3.40.50.410">
    <property type="entry name" value="von Willebrand factor, type A domain"/>
    <property type="match status" value="1"/>
</dbReference>
<reference evidence="3" key="1">
    <citation type="journal article" date="2015" name="Nat. Genet.">
        <title>The genome and transcriptome of the zoonotic hookworm Ancylostoma ceylanicum identify infection-specific gene families.</title>
        <authorList>
            <person name="Schwarz E.M."/>
            <person name="Hu Y."/>
            <person name="Antoshechkin I."/>
            <person name="Miller M.M."/>
            <person name="Sternberg P.W."/>
            <person name="Aroian R.V."/>
        </authorList>
    </citation>
    <scope>NUCLEOTIDE SEQUENCE</scope>
    <source>
        <strain evidence="3">HY135</strain>
    </source>
</reference>
<dbReference type="GO" id="GO:0008540">
    <property type="term" value="C:proteasome regulatory particle, base subcomplex"/>
    <property type="evidence" value="ECO:0007669"/>
    <property type="project" value="TreeGrafter"/>
</dbReference>
<feature type="domain" description="VWFA" evidence="1">
    <location>
        <begin position="6"/>
        <end position="85"/>
    </location>
</feature>
<dbReference type="AlphaFoldDB" id="A0A016TP33"/>
<organism evidence="2 3">
    <name type="scientific">Ancylostoma ceylanicum</name>
    <dbReference type="NCBI Taxonomy" id="53326"/>
    <lineage>
        <taxon>Eukaryota</taxon>
        <taxon>Metazoa</taxon>
        <taxon>Ecdysozoa</taxon>
        <taxon>Nematoda</taxon>
        <taxon>Chromadorea</taxon>
        <taxon>Rhabditida</taxon>
        <taxon>Rhabditina</taxon>
        <taxon>Rhabditomorpha</taxon>
        <taxon>Strongyloidea</taxon>
        <taxon>Ancylostomatidae</taxon>
        <taxon>Ancylostomatinae</taxon>
        <taxon>Ancylostoma</taxon>
    </lineage>
</organism>
<evidence type="ECO:0000259" key="1">
    <source>
        <dbReference type="Pfam" id="PF13519"/>
    </source>
</evidence>
<dbReference type="PANTHER" id="PTHR10223">
    <property type="entry name" value="26S PROTEASOME NON-ATPASE REGULATORY SUBUNIT 4"/>
    <property type="match status" value="1"/>
</dbReference>
<dbReference type="Proteomes" id="UP000024635">
    <property type="component" value="Unassembled WGS sequence"/>
</dbReference>
<dbReference type="GO" id="GO:0005634">
    <property type="term" value="C:nucleus"/>
    <property type="evidence" value="ECO:0007669"/>
    <property type="project" value="TreeGrafter"/>
</dbReference>
<dbReference type="InterPro" id="IPR002035">
    <property type="entry name" value="VWF_A"/>
</dbReference>
<sequence>MVQESTMICVDNSEWMRNGDFVPTRMQCQQDAANLILQCKLRANPENAVGLLSMANHVQVLSTMTQESGRLFMKLHQLEPQASCFTVSLSFSVFSAADRLILTALGVLQL</sequence>
<comment type="caution">
    <text evidence="2">The sequence shown here is derived from an EMBL/GenBank/DDBJ whole genome shotgun (WGS) entry which is preliminary data.</text>
</comment>
<accession>A0A016TP33</accession>
<dbReference type="OrthoDB" id="1731724at2759"/>
<dbReference type="EMBL" id="JARK01001422">
    <property type="protein sequence ID" value="EYC04779.1"/>
    <property type="molecule type" value="Genomic_DNA"/>
</dbReference>
<dbReference type="GO" id="GO:0031593">
    <property type="term" value="F:polyubiquitin modification-dependent protein binding"/>
    <property type="evidence" value="ECO:0007669"/>
    <property type="project" value="TreeGrafter"/>
</dbReference>
<proteinExistence type="predicted"/>
<dbReference type="GO" id="GO:0005829">
    <property type="term" value="C:cytosol"/>
    <property type="evidence" value="ECO:0007669"/>
    <property type="project" value="TreeGrafter"/>
</dbReference>
<dbReference type="InterPro" id="IPR036465">
    <property type="entry name" value="vWFA_dom_sf"/>
</dbReference>
<dbReference type="PANTHER" id="PTHR10223:SF0">
    <property type="entry name" value="26S PROTEASOME NON-ATPASE REGULATORY SUBUNIT 4"/>
    <property type="match status" value="1"/>
</dbReference>
<dbReference type="SUPFAM" id="SSF53300">
    <property type="entry name" value="vWA-like"/>
    <property type="match status" value="1"/>
</dbReference>
<protein>
    <recommendedName>
        <fullName evidence="1">VWFA domain-containing protein</fullName>
    </recommendedName>
</protein>
<gene>
    <name evidence="2" type="primary">Acey_s0086.g1988</name>
    <name evidence="2" type="synonym">Acey-rpn-10</name>
    <name evidence="2" type="ORF">Y032_0086g1988</name>
</gene>
<keyword evidence="3" id="KW-1185">Reference proteome</keyword>